<protein>
    <submittedName>
        <fullName evidence="1">S phase cyclin A-associated protein in the endoplasmic reticulum</fullName>
    </submittedName>
</protein>
<dbReference type="eggNOG" id="KOG4722">
    <property type="taxonomic scope" value="Eukaryota"/>
</dbReference>
<dbReference type="EMBL" id="KK852632">
    <property type="protein sequence ID" value="KDR19798.1"/>
    <property type="molecule type" value="Genomic_DNA"/>
</dbReference>
<dbReference type="AlphaFoldDB" id="A0A067R8J3"/>
<dbReference type="PANTHER" id="PTHR31434">
    <property type="entry name" value="S PHASE CYCLIN A-ASSOCIATED PROTEIN IN THE ENDOPLASMIC RETICULUM"/>
    <property type="match status" value="1"/>
</dbReference>
<dbReference type="STRING" id="136037.A0A067R8J3"/>
<evidence type="ECO:0000313" key="1">
    <source>
        <dbReference type="EMBL" id="KDR19798.1"/>
    </source>
</evidence>
<gene>
    <name evidence="1" type="ORF">L798_04731</name>
</gene>
<evidence type="ECO:0000313" key="2">
    <source>
        <dbReference type="Proteomes" id="UP000027135"/>
    </source>
</evidence>
<name>A0A067R8J3_ZOONE</name>
<accession>A0A067R8J3</accession>
<reference evidence="1 2" key="1">
    <citation type="journal article" date="2014" name="Nat. Commun.">
        <title>Molecular traces of alternative social organization in a termite genome.</title>
        <authorList>
            <person name="Terrapon N."/>
            <person name="Li C."/>
            <person name="Robertson H.M."/>
            <person name="Ji L."/>
            <person name="Meng X."/>
            <person name="Booth W."/>
            <person name="Chen Z."/>
            <person name="Childers C.P."/>
            <person name="Glastad K.M."/>
            <person name="Gokhale K."/>
            <person name="Gowin J."/>
            <person name="Gronenberg W."/>
            <person name="Hermansen R.A."/>
            <person name="Hu H."/>
            <person name="Hunt B.G."/>
            <person name="Huylmans A.K."/>
            <person name="Khalil S.M."/>
            <person name="Mitchell R.D."/>
            <person name="Munoz-Torres M.C."/>
            <person name="Mustard J.A."/>
            <person name="Pan H."/>
            <person name="Reese J.T."/>
            <person name="Scharf M.E."/>
            <person name="Sun F."/>
            <person name="Vogel H."/>
            <person name="Xiao J."/>
            <person name="Yang W."/>
            <person name="Yang Z."/>
            <person name="Yang Z."/>
            <person name="Zhou J."/>
            <person name="Zhu J."/>
            <person name="Brent C.S."/>
            <person name="Elsik C.G."/>
            <person name="Goodisman M.A."/>
            <person name="Liberles D.A."/>
            <person name="Roe R.M."/>
            <person name="Vargo E.L."/>
            <person name="Vilcinskas A."/>
            <person name="Wang J."/>
            <person name="Bornberg-Bauer E."/>
            <person name="Korb J."/>
            <person name="Zhang G."/>
            <person name="Liebig J."/>
        </authorList>
    </citation>
    <scope>NUCLEOTIDE SEQUENCE [LARGE SCALE GENOMIC DNA]</scope>
    <source>
        <tissue evidence="1">Whole organism</tissue>
    </source>
</reference>
<dbReference type="Proteomes" id="UP000027135">
    <property type="component" value="Unassembled WGS sequence"/>
</dbReference>
<proteinExistence type="predicted"/>
<dbReference type="PANTHER" id="PTHR31434:SF2">
    <property type="entry name" value="S PHASE CYCLIN A-ASSOCIATED PROTEIN IN THE ENDOPLASMIC RETICULUM"/>
    <property type="match status" value="1"/>
</dbReference>
<organism evidence="1 2">
    <name type="scientific">Zootermopsis nevadensis</name>
    <name type="common">Dampwood termite</name>
    <dbReference type="NCBI Taxonomy" id="136037"/>
    <lineage>
        <taxon>Eukaryota</taxon>
        <taxon>Metazoa</taxon>
        <taxon>Ecdysozoa</taxon>
        <taxon>Arthropoda</taxon>
        <taxon>Hexapoda</taxon>
        <taxon>Insecta</taxon>
        <taxon>Pterygota</taxon>
        <taxon>Neoptera</taxon>
        <taxon>Polyneoptera</taxon>
        <taxon>Dictyoptera</taxon>
        <taxon>Blattodea</taxon>
        <taxon>Blattoidea</taxon>
        <taxon>Termitoidae</taxon>
        <taxon>Termopsidae</taxon>
        <taxon>Zootermopsis</taxon>
    </lineage>
</organism>
<dbReference type="InParanoid" id="A0A067R8J3"/>
<sequence length="106" mass="11822">MLYGMLLHQGAPPRGSASPPPDLPPHTIAVTIATIRLLSRVAELDLQMFQSVLGAEGISLQFRHIASYLLWYCSHDKEKELLHEVVRVVGFFTVRNYENQVGTSSC</sequence>
<keyword evidence="2" id="KW-1185">Reference proteome</keyword>